<dbReference type="AlphaFoldDB" id="A0A9P2WP72"/>
<dbReference type="InterPro" id="IPR041657">
    <property type="entry name" value="HTH_17"/>
</dbReference>
<organism evidence="3 4">
    <name type="scientific">Thermobifida fusca TM51</name>
    <dbReference type="NCBI Taxonomy" id="1169414"/>
    <lineage>
        <taxon>Bacteria</taxon>
        <taxon>Bacillati</taxon>
        <taxon>Actinomycetota</taxon>
        <taxon>Actinomycetes</taxon>
        <taxon>Streptosporangiales</taxon>
        <taxon>Nocardiopsidaceae</taxon>
        <taxon>Thermobifida</taxon>
    </lineage>
</organism>
<evidence type="ECO:0000259" key="2">
    <source>
        <dbReference type="Pfam" id="PF12728"/>
    </source>
</evidence>
<keyword evidence="4" id="KW-1185">Reference proteome</keyword>
<gene>
    <name evidence="3" type="ORF">TM51_15106</name>
</gene>
<dbReference type="NCBIfam" id="TIGR01764">
    <property type="entry name" value="excise"/>
    <property type="match status" value="1"/>
</dbReference>
<protein>
    <recommendedName>
        <fullName evidence="2">Helix-turn-helix domain-containing protein</fullName>
    </recommendedName>
</protein>
<proteinExistence type="predicted"/>
<dbReference type="EMBL" id="AOSG01000087">
    <property type="protein sequence ID" value="EOR69889.1"/>
    <property type="molecule type" value="Genomic_DNA"/>
</dbReference>
<dbReference type="GO" id="GO:0003677">
    <property type="term" value="F:DNA binding"/>
    <property type="evidence" value="ECO:0007669"/>
    <property type="project" value="InterPro"/>
</dbReference>
<dbReference type="InterPro" id="IPR010093">
    <property type="entry name" value="SinI_DNA-bd"/>
</dbReference>
<evidence type="ECO:0000313" key="3">
    <source>
        <dbReference type="EMBL" id="EOR69889.1"/>
    </source>
</evidence>
<dbReference type="Proteomes" id="UP000014184">
    <property type="component" value="Unassembled WGS sequence"/>
</dbReference>
<comment type="caution">
    <text evidence="3">The sequence shown here is derived from an EMBL/GenBank/DDBJ whole genome shotgun (WGS) entry which is preliminary data.</text>
</comment>
<feature type="domain" description="Helix-turn-helix" evidence="2">
    <location>
        <begin position="94"/>
        <end position="130"/>
    </location>
</feature>
<reference evidence="3 4" key="1">
    <citation type="journal article" date="2013" name="Genome Announc.">
        <title>Draft Genome Sequence of the Lignocellulose Decomposer Thermobifida fusca Strain TM51.</title>
        <authorList>
            <person name="Toth A."/>
            <person name="Barna T."/>
            <person name="Nagy I."/>
            <person name="Horvath B."/>
            <person name="Nagy I."/>
            <person name="Tancsics A."/>
            <person name="Kriszt B."/>
            <person name="Baka E."/>
            <person name="Fekete C."/>
            <person name="Kukolya J."/>
        </authorList>
    </citation>
    <scope>NUCLEOTIDE SEQUENCE [LARGE SCALE GENOMIC DNA]</scope>
    <source>
        <strain evidence="3 4">TM51</strain>
    </source>
</reference>
<dbReference type="Pfam" id="PF12728">
    <property type="entry name" value="HTH_17"/>
    <property type="match status" value="1"/>
</dbReference>
<feature type="region of interest" description="Disordered" evidence="1">
    <location>
        <begin position="1"/>
        <end position="93"/>
    </location>
</feature>
<evidence type="ECO:0000256" key="1">
    <source>
        <dbReference type="SAM" id="MobiDB-lite"/>
    </source>
</evidence>
<feature type="compositionally biased region" description="Polar residues" evidence="1">
    <location>
        <begin position="50"/>
        <end position="66"/>
    </location>
</feature>
<feature type="compositionally biased region" description="Basic and acidic residues" evidence="1">
    <location>
        <begin position="29"/>
        <end position="48"/>
    </location>
</feature>
<evidence type="ECO:0000313" key="4">
    <source>
        <dbReference type="Proteomes" id="UP000014184"/>
    </source>
</evidence>
<sequence length="130" mass="14438">MRTLGLDPTNPINDQENTHPAAFPPHFLGDGDRIAWKLARPTDPDCHPENTASCGPSAKHSNAAQHSTRHKPPQRQAPFRQLNRGQHHQPPRILLTVPEAARVLAISRSKLYELLVSGEVRSLRIGGSRR</sequence>
<accession>A0A9P2WP72</accession>
<name>A0A9P2WP72_THEFU</name>
<dbReference type="RefSeq" id="WP_016189380.1">
    <property type="nucleotide sequence ID" value="NZ_AOSG01000087.1"/>
</dbReference>